<dbReference type="Proteomes" id="UP000664940">
    <property type="component" value="Unassembled WGS sequence"/>
</dbReference>
<evidence type="ECO:0000313" key="1">
    <source>
        <dbReference type="EMBL" id="KAF6125499.1"/>
    </source>
</evidence>
<proteinExistence type="predicted"/>
<dbReference type="AlphaFoldDB" id="A0A834B754"/>
<gene>
    <name evidence="1" type="ORF">HJG60_009930</name>
</gene>
<dbReference type="EMBL" id="JABVXQ010000002">
    <property type="protein sequence ID" value="KAF6125499.1"/>
    <property type="molecule type" value="Genomic_DNA"/>
</dbReference>
<reference evidence="1 2" key="1">
    <citation type="journal article" date="2020" name="Nature">
        <title>Six reference-quality genomes reveal evolution of bat adaptations.</title>
        <authorList>
            <person name="Jebb D."/>
            <person name="Huang Z."/>
            <person name="Pippel M."/>
            <person name="Hughes G.M."/>
            <person name="Lavrichenko K."/>
            <person name="Devanna P."/>
            <person name="Winkler S."/>
            <person name="Jermiin L.S."/>
            <person name="Skirmuntt E.C."/>
            <person name="Katzourakis A."/>
            <person name="Burkitt-Gray L."/>
            <person name="Ray D.A."/>
            <person name="Sullivan K.A.M."/>
            <person name="Roscito J.G."/>
            <person name="Kirilenko B.M."/>
            <person name="Davalos L.M."/>
            <person name="Corthals A.P."/>
            <person name="Power M.L."/>
            <person name="Jones G."/>
            <person name="Ransome R.D."/>
            <person name="Dechmann D.K.N."/>
            <person name="Locatelli A.G."/>
            <person name="Puechmaille S.J."/>
            <person name="Fedrigo O."/>
            <person name="Jarvis E.D."/>
            <person name="Hiller M."/>
            <person name="Vernes S.C."/>
            <person name="Myers E.W."/>
            <person name="Teeling E.C."/>
        </authorList>
    </citation>
    <scope>NUCLEOTIDE SEQUENCE [LARGE SCALE GENOMIC DNA]</scope>
    <source>
        <strain evidence="1">Bat1K_MPI-CBG_1</strain>
    </source>
</reference>
<organism evidence="1 2">
    <name type="scientific">Phyllostomus discolor</name>
    <name type="common">pale spear-nosed bat</name>
    <dbReference type="NCBI Taxonomy" id="89673"/>
    <lineage>
        <taxon>Eukaryota</taxon>
        <taxon>Metazoa</taxon>
        <taxon>Chordata</taxon>
        <taxon>Craniata</taxon>
        <taxon>Vertebrata</taxon>
        <taxon>Euteleostomi</taxon>
        <taxon>Mammalia</taxon>
        <taxon>Eutheria</taxon>
        <taxon>Laurasiatheria</taxon>
        <taxon>Chiroptera</taxon>
        <taxon>Yangochiroptera</taxon>
        <taxon>Phyllostomidae</taxon>
        <taxon>Phyllostominae</taxon>
        <taxon>Phyllostomus</taxon>
    </lineage>
</organism>
<comment type="caution">
    <text evidence="1">The sequence shown here is derived from an EMBL/GenBank/DDBJ whole genome shotgun (WGS) entry which is preliminary data.</text>
</comment>
<protein>
    <submittedName>
        <fullName evidence="1">Uncharacterized protein</fullName>
    </submittedName>
</protein>
<sequence length="129" mass="14493">MESQIWYPPASSGWRAHQRNNDLCQHFCLRESRPLALALILDNSFPYHKSLVPIKVLPHCWSSGVVQINLCAGPLRRAAWNPRTLHPSALIPGGFYSQESWGLNVLALEPWALQPSVVLEPLAPQRGLH</sequence>
<name>A0A834B754_9CHIR</name>
<accession>A0A834B754</accession>
<evidence type="ECO:0000313" key="2">
    <source>
        <dbReference type="Proteomes" id="UP000664940"/>
    </source>
</evidence>